<dbReference type="Proteomes" id="UP000076359">
    <property type="component" value="Unassembled WGS sequence"/>
</dbReference>
<name>A0A151L3T8_PLARE</name>
<comment type="caution">
    <text evidence="1">The sequence shown here is derived from an EMBL/GenBank/DDBJ whole genome shotgun (WGS) entry which is preliminary data.</text>
</comment>
<gene>
    <name evidence="1" type="ORF">PRSY57_0002100A</name>
</gene>
<evidence type="ECO:0000313" key="1">
    <source>
        <dbReference type="EMBL" id="KYN93613.1"/>
    </source>
</evidence>
<dbReference type="AlphaFoldDB" id="A0A151L3T8"/>
<evidence type="ECO:0000313" key="2">
    <source>
        <dbReference type="Proteomes" id="UP000076359"/>
    </source>
</evidence>
<accession>A0A151L3T8</accession>
<dbReference type="VEuPathDB" id="PlasmoDB:PRG01_0114200"/>
<reference evidence="1 2" key="1">
    <citation type="journal article" date="2016" name="Nat. Commun.">
        <title>Genomes of cryptic chimpanzee Plasmodium species reveal key evolutionary events leading to human malaria.</title>
        <authorList>
            <person name="Sundararaman S.A."/>
            <person name="Plenderleith L.J."/>
            <person name="Liu W."/>
            <person name="Loy D.E."/>
            <person name="Learn G.H."/>
            <person name="Li Y."/>
            <person name="Shaw K.S."/>
            <person name="Ayouba A."/>
            <person name="Peeters M."/>
            <person name="Speede S."/>
            <person name="Shaw G.M."/>
            <person name="Bushman F.D."/>
            <person name="Brisson D."/>
            <person name="Rayner J.C."/>
            <person name="Sharp P.M."/>
            <person name="Hahn B.H."/>
        </authorList>
    </citation>
    <scope>NUCLEOTIDE SEQUENCE [LARGE SCALE GENOMIC DNA]</scope>
    <source>
        <strain evidence="1 2">SY57</strain>
    </source>
</reference>
<dbReference type="KEGG" id="prei:PRSY57_0002100A"/>
<proteinExistence type="predicted"/>
<feature type="non-terminal residue" evidence="1">
    <location>
        <position position="139"/>
    </location>
</feature>
<dbReference type="GeneID" id="24528972"/>
<dbReference type="RefSeq" id="XP_019969884.1">
    <property type="nucleotide sequence ID" value="XM_020114112.1"/>
</dbReference>
<protein>
    <submittedName>
        <fullName evidence="1">Uncharacterized protein</fullName>
    </submittedName>
</protein>
<sequence>MRNYIESLEGNKNTWMPHKNIVKSGINKRTDETSNTSYDTIGYNNDYFWKWISLLRYEIKNELWNDPSYLILHKFLIYENKSNIHDTSKNGLREITRMNKTSKGSESTNYKIKQTTKEVGRTHNIIDINLIKNKNYYIW</sequence>
<dbReference type="EMBL" id="LVLA01000036">
    <property type="protein sequence ID" value="KYN93613.1"/>
    <property type="molecule type" value="Genomic_DNA"/>
</dbReference>
<organism evidence="1 2">
    <name type="scientific">Plasmodium reichenowi</name>
    <dbReference type="NCBI Taxonomy" id="5854"/>
    <lineage>
        <taxon>Eukaryota</taxon>
        <taxon>Sar</taxon>
        <taxon>Alveolata</taxon>
        <taxon>Apicomplexa</taxon>
        <taxon>Aconoidasida</taxon>
        <taxon>Haemosporida</taxon>
        <taxon>Plasmodiidae</taxon>
        <taxon>Plasmodium</taxon>
        <taxon>Plasmodium (Laverania)</taxon>
    </lineage>
</organism>
<dbReference type="VEuPathDB" id="PlasmoDB:PRCDC_0112000"/>